<dbReference type="Proteomes" id="UP000242444">
    <property type="component" value="Unassembled WGS sequence"/>
</dbReference>
<dbReference type="InParanoid" id="A0A263D5C3"/>
<evidence type="ECO:0008006" key="4">
    <source>
        <dbReference type="Google" id="ProtNLM"/>
    </source>
</evidence>
<evidence type="ECO:0000256" key="1">
    <source>
        <dbReference type="SAM" id="SignalP"/>
    </source>
</evidence>
<name>A0A263D5C3_9PSEU</name>
<keyword evidence="1" id="KW-0732">Signal</keyword>
<dbReference type="AlphaFoldDB" id="A0A263D5C3"/>
<gene>
    <name evidence="2" type="ORF">CFN78_09330</name>
</gene>
<dbReference type="SUPFAM" id="SSF89392">
    <property type="entry name" value="Prokaryotic lipoproteins and lipoprotein localization factors"/>
    <property type="match status" value="1"/>
</dbReference>
<dbReference type="EMBL" id="NKYE01000004">
    <property type="protein sequence ID" value="OZM73704.1"/>
    <property type="molecule type" value="Genomic_DNA"/>
</dbReference>
<reference evidence="2 3" key="1">
    <citation type="submission" date="2017-07" db="EMBL/GenBank/DDBJ databases">
        <title>Amycolatopsis antarcticus sp. nov., isolated from the surface of an Antarcticus brown macroalga.</title>
        <authorList>
            <person name="Wang J."/>
            <person name="Leiva S."/>
            <person name="Huang J."/>
            <person name="Huang Y."/>
        </authorList>
    </citation>
    <scope>NUCLEOTIDE SEQUENCE [LARGE SCALE GENOMIC DNA]</scope>
    <source>
        <strain evidence="2 3">AU-G6</strain>
    </source>
</reference>
<keyword evidence="3" id="KW-1185">Reference proteome</keyword>
<comment type="caution">
    <text evidence="2">The sequence shown here is derived from an EMBL/GenBank/DDBJ whole genome shotgun (WGS) entry which is preliminary data.</text>
</comment>
<organism evidence="2 3">
    <name type="scientific">Amycolatopsis antarctica</name>
    <dbReference type="NCBI Taxonomy" id="1854586"/>
    <lineage>
        <taxon>Bacteria</taxon>
        <taxon>Bacillati</taxon>
        <taxon>Actinomycetota</taxon>
        <taxon>Actinomycetes</taxon>
        <taxon>Pseudonocardiales</taxon>
        <taxon>Pseudonocardiaceae</taxon>
        <taxon>Amycolatopsis</taxon>
    </lineage>
</organism>
<feature type="chain" id="PRO_5039069362" description="LppX_LprAFG lipoprotein" evidence="1">
    <location>
        <begin position="22"/>
        <end position="289"/>
    </location>
</feature>
<sequence>MRKTAIAAGGFALVLALSACGGGDNGTDQASPAIGGGSALFGNAQELVQAAESKTQNSKSSKFSMDMSMAGMTIAAKGEGRYDGENSAMSMTMDMMGQQIEMRFVDRAMYMKMPQGMGGTADKPWIKISADGTDPMSQQMGGQFDQLTEQSDPTKMLEYIKQAGTITNSETTQLDGQETTHYSIDLDFDKMIDLAPGGLEKEQAEQMRGKIGVIPMELWLNSEQLPVQITMDMGAITKAAMEAAGAPAGGAPTEGKMTMKYSDWGAEVDVAAPPADQVGEMPNMGGLGG</sequence>
<dbReference type="PROSITE" id="PS51257">
    <property type="entry name" value="PROKAR_LIPOPROTEIN"/>
    <property type="match status" value="1"/>
</dbReference>
<evidence type="ECO:0000313" key="2">
    <source>
        <dbReference type="EMBL" id="OZM73704.1"/>
    </source>
</evidence>
<dbReference type="OrthoDB" id="3427828at2"/>
<evidence type="ECO:0000313" key="3">
    <source>
        <dbReference type="Proteomes" id="UP000242444"/>
    </source>
</evidence>
<protein>
    <recommendedName>
        <fullName evidence="4">LppX_LprAFG lipoprotein</fullName>
    </recommendedName>
</protein>
<proteinExistence type="predicted"/>
<dbReference type="Gene3D" id="2.50.20.20">
    <property type="match status" value="1"/>
</dbReference>
<dbReference type="InterPro" id="IPR029046">
    <property type="entry name" value="LolA/LolB/LppX"/>
</dbReference>
<feature type="signal peptide" evidence="1">
    <location>
        <begin position="1"/>
        <end position="21"/>
    </location>
</feature>
<dbReference type="RefSeq" id="WP_094862221.1">
    <property type="nucleotide sequence ID" value="NZ_NKYE01000004.1"/>
</dbReference>
<accession>A0A263D5C3</accession>